<feature type="signal peptide" evidence="1">
    <location>
        <begin position="1"/>
        <end position="26"/>
    </location>
</feature>
<evidence type="ECO:0000256" key="1">
    <source>
        <dbReference type="SAM" id="SignalP"/>
    </source>
</evidence>
<dbReference type="EMBL" id="DS469562">
    <property type="protein sequence ID" value="EDO42622.1"/>
    <property type="molecule type" value="Genomic_DNA"/>
</dbReference>
<feature type="chain" id="PRO_5002711688" evidence="1">
    <location>
        <begin position="27"/>
        <end position="113"/>
    </location>
</feature>
<dbReference type="HOGENOM" id="CLU_2136403_0_0_1"/>
<reference evidence="2 3" key="1">
    <citation type="journal article" date="2007" name="Science">
        <title>Sea anemone genome reveals ancestral eumetazoan gene repertoire and genomic organization.</title>
        <authorList>
            <person name="Putnam N.H."/>
            <person name="Srivastava M."/>
            <person name="Hellsten U."/>
            <person name="Dirks B."/>
            <person name="Chapman J."/>
            <person name="Salamov A."/>
            <person name="Terry A."/>
            <person name="Shapiro H."/>
            <person name="Lindquist E."/>
            <person name="Kapitonov V.V."/>
            <person name="Jurka J."/>
            <person name="Genikhovich G."/>
            <person name="Grigoriev I.V."/>
            <person name="Lucas S.M."/>
            <person name="Steele R.E."/>
            <person name="Finnerty J.R."/>
            <person name="Technau U."/>
            <person name="Martindale M.Q."/>
            <person name="Rokhsar D.S."/>
        </authorList>
    </citation>
    <scope>NUCLEOTIDE SEQUENCE [LARGE SCALE GENOMIC DNA]</scope>
    <source>
        <strain evidence="3">CH2 X CH6</strain>
    </source>
</reference>
<keyword evidence="3" id="KW-1185">Reference proteome</keyword>
<dbReference type="InParanoid" id="A7S0Y5"/>
<accession>A7S0Y5</accession>
<keyword evidence="1" id="KW-0732">Signal</keyword>
<gene>
    <name evidence="2" type="ORF">NEMVEDRAFT_v1g242079</name>
</gene>
<dbReference type="Proteomes" id="UP000001593">
    <property type="component" value="Unassembled WGS sequence"/>
</dbReference>
<protein>
    <submittedName>
        <fullName evidence="2">Uncharacterized protein</fullName>
    </submittedName>
</protein>
<dbReference type="AlphaFoldDB" id="A7S0Y5"/>
<organism evidence="2 3">
    <name type="scientific">Nematostella vectensis</name>
    <name type="common">Starlet sea anemone</name>
    <dbReference type="NCBI Taxonomy" id="45351"/>
    <lineage>
        <taxon>Eukaryota</taxon>
        <taxon>Metazoa</taxon>
        <taxon>Cnidaria</taxon>
        <taxon>Anthozoa</taxon>
        <taxon>Hexacorallia</taxon>
        <taxon>Actiniaria</taxon>
        <taxon>Edwardsiidae</taxon>
        <taxon>Nematostella</taxon>
    </lineage>
</organism>
<evidence type="ECO:0000313" key="2">
    <source>
        <dbReference type="EMBL" id="EDO42622.1"/>
    </source>
</evidence>
<proteinExistence type="predicted"/>
<evidence type="ECO:0000313" key="3">
    <source>
        <dbReference type="Proteomes" id="UP000001593"/>
    </source>
</evidence>
<name>A7S0Y5_NEMVE</name>
<sequence length="113" mass="13184">MKTSLLLIAVFVVLLVLVSFPEDTNAVVFVLSQGKIRSIERQRQIKKLTKRIKRIKALNRGKRKKKHSKRSQKLREMRRWLRRFKQKGGLAVSSIHISVLRSTLNFALYGKVD</sequence>